<reference evidence="11" key="1">
    <citation type="submission" date="2020-10" db="EMBL/GenBank/DDBJ databases">
        <title>High-Quality Genome Resource of Clonostachys rosea strain S41 by Oxford Nanopore Long-Read Sequencing.</title>
        <authorList>
            <person name="Wang H."/>
        </authorList>
    </citation>
    <scope>NUCLEOTIDE SEQUENCE</scope>
    <source>
        <strain evidence="11">S41</strain>
    </source>
</reference>
<dbReference type="InterPro" id="IPR050360">
    <property type="entry name" value="MFS_Sugar_Transporters"/>
</dbReference>
<keyword evidence="5 9" id="KW-1133">Transmembrane helix</keyword>
<evidence type="ECO:0000256" key="1">
    <source>
        <dbReference type="ARBA" id="ARBA00004141"/>
    </source>
</evidence>
<feature type="transmembrane region" description="Helical" evidence="9">
    <location>
        <begin position="52"/>
        <end position="75"/>
    </location>
</feature>
<feature type="transmembrane region" description="Helical" evidence="9">
    <location>
        <begin position="129"/>
        <end position="148"/>
    </location>
</feature>
<dbReference type="PROSITE" id="PS00216">
    <property type="entry name" value="SUGAR_TRANSPORT_1"/>
    <property type="match status" value="1"/>
</dbReference>
<sequence>MPTALGTFRAVYLVALCCVGSFYFAYDTGIVGGILTFKSFQHDFKYTEGQRAFLLLLLHLAFYCEIRTAMVPYLASIIFNIGAILQTINTGSLGAFYTARIISGVGVGMATVIIPMYSAEMAPKNIRGMLGSMFQFFFTMGVMTSYWIDYAVKEHMPDVTAQWQIPVGLQIVPGAILGLGMLLTKESTRWLAKNGRREEAMESLAWVRGGESDEVRQEFAEILAGLEEEARDKSGMSWKELILPTNRMRLFIIIGLQIGVQLTGNTSMAYYAPQIFSLVGAGQNSLLITGFFGVVEVISCLFFLLFLIERIGRRGSLFAALSLWAPKGLTSSSIASLTMIYLEAMSYNISWGPVPWAYMGEIFPNRIREAGIAISTSTQWLFNCVFSLATPYAVKNLGWKTFLMFGIFNYALVVFVFFFIKETKGKSLEEMEALFGGVSPESVRRDEGITQDVKRPSKEGFGVIGGVGLIGDAAASLPDQDAYEASRHARHVARARFGALPPFHSAANADAKDKTVIIQPQRDDCGVTRFLQLKVERTEKGSPTDVTRLDSTNADINSSSPTLQQAESTHGQLEDAEPVMDHMLSLVETFFDTVYPLPS</sequence>
<evidence type="ECO:0000256" key="6">
    <source>
        <dbReference type="ARBA" id="ARBA00023136"/>
    </source>
</evidence>
<dbReference type="GO" id="GO:0016020">
    <property type="term" value="C:membrane"/>
    <property type="evidence" value="ECO:0007669"/>
    <property type="project" value="UniProtKB-SubCell"/>
</dbReference>
<feature type="domain" description="Major facilitator superfamily (MFS) profile" evidence="10">
    <location>
        <begin position="1"/>
        <end position="424"/>
    </location>
</feature>
<evidence type="ECO:0000256" key="7">
    <source>
        <dbReference type="RuleBase" id="RU003346"/>
    </source>
</evidence>
<dbReference type="PROSITE" id="PS00217">
    <property type="entry name" value="SUGAR_TRANSPORT_2"/>
    <property type="match status" value="1"/>
</dbReference>
<evidence type="ECO:0000259" key="10">
    <source>
        <dbReference type="PROSITE" id="PS50850"/>
    </source>
</evidence>
<dbReference type="InterPro" id="IPR005829">
    <property type="entry name" value="Sugar_transporter_CS"/>
</dbReference>
<evidence type="ECO:0000256" key="2">
    <source>
        <dbReference type="ARBA" id="ARBA00010992"/>
    </source>
</evidence>
<feature type="transmembrane region" description="Helical" evidence="9">
    <location>
        <begin position="402"/>
        <end position="420"/>
    </location>
</feature>
<feature type="compositionally biased region" description="Polar residues" evidence="8">
    <location>
        <begin position="549"/>
        <end position="571"/>
    </location>
</feature>
<organism evidence="11 12">
    <name type="scientific">Bionectria ochroleuca</name>
    <name type="common">Gliocladium roseum</name>
    <dbReference type="NCBI Taxonomy" id="29856"/>
    <lineage>
        <taxon>Eukaryota</taxon>
        <taxon>Fungi</taxon>
        <taxon>Dikarya</taxon>
        <taxon>Ascomycota</taxon>
        <taxon>Pezizomycotina</taxon>
        <taxon>Sordariomycetes</taxon>
        <taxon>Hypocreomycetidae</taxon>
        <taxon>Hypocreales</taxon>
        <taxon>Bionectriaceae</taxon>
        <taxon>Clonostachys</taxon>
    </lineage>
</organism>
<proteinExistence type="inferred from homology"/>
<comment type="subcellular location">
    <subcellularLocation>
        <location evidence="1">Membrane</location>
        <topology evidence="1">Multi-pass membrane protein</topology>
    </subcellularLocation>
</comment>
<dbReference type="Proteomes" id="UP000616885">
    <property type="component" value="Unassembled WGS sequence"/>
</dbReference>
<evidence type="ECO:0000313" key="11">
    <source>
        <dbReference type="EMBL" id="KAF9752568.1"/>
    </source>
</evidence>
<dbReference type="InterPro" id="IPR003663">
    <property type="entry name" value="Sugar/inositol_transpt"/>
</dbReference>
<evidence type="ECO:0000256" key="5">
    <source>
        <dbReference type="ARBA" id="ARBA00022989"/>
    </source>
</evidence>
<name>A0A8H7NBE2_BIOOC</name>
<evidence type="ECO:0000256" key="9">
    <source>
        <dbReference type="SAM" id="Phobius"/>
    </source>
</evidence>
<feature type="region of interest" description="Disordered" evidence="8">
    <location>
        <begin position="539"/>
        <end position="572"/>
    </location>
</feature>
<dbReference type="Pfam" id="PF00083">
    <property type="entry name" value="Sugar_tr"/>
    <property type="match status" value="1"/>
</dbReference>
<evidence type="ECO:0000313" key="12">
    <source>
        <dbReference type="Proteomes" id="UP000616885"/>
    </source>
</evidence>
<dbReference type="GO" id="GO:0005351">
    <property type="term" value="F:carbohydrate:proton symporter activity"/>
    <property type="evidence" value="ECO:0007669"/>
    <property type="project" value="TreeGrafter"/>
</dbReference>
<gene>
    <name evidence="11" type="ORF">IM811_014362</name>
</gene>
<feature type="transmembrane region" description="Helical" evidence="9">
    <location>
        <begin position="320"/>
        <end position="342"/>
    </location>
</feature>
<keyword evidence="6 9" id="KW-0472">Membrane</keyword>
<dbReference type="InterPro" id="IPR005828">
    <property type="entry name" value="MFS_sugar_transport-like"/>
</dbReference>
<dbReference type="InterPro" id="IPR020846">
    <property type="entry name" value="MFS_dom"/>
</dbReference>
<feature type="transmembrane region" description="Helical" evidence="9">
    <location>
        <begin position="163"/>
        <end position="183"/>
    </location>
</feature>
<feature type="transmembrane region" description="Helical" evidence="9">
    <location>
        <begin position="250"/>
        <end position="273"/>
    </location>
</feature>
<evidence type="ECO:0000256" key="3">
    <source>
        <dbReference type="ARBA" id="ARBA00022448"/>
    </source>
</evidence>
<protein>
    <recommendedName>
        <fullName evidence="10">Major facilitator superfamily (MFS) profile domain-containing protein</fullName>
    </recommendedName>
</protein>
<comment type="similarity">
    <text evidence="2 7">Belongs to the major facilitator superfamily. Sugar transporter (TC 2.A.1.1) family.</text>
</comment>
<evidence type="ECO:0000256" key="4">
    <source>
        <dbReference type="ARBA" id="ARBA00022692"/>
    </source>
</evidence>
<dbReference type="PROSITE" id="PS50850">
    <property type="entry name" value="MFS"/>
    <property type="match status" value="1"/>
</dbReference>
<feature type="transmembrane region" description="Helical" evidence="9">
    <location>
        <begin position="285"/>
        <end position="308"/>
    </location>
</feature>
<keyword evidence="3 7" id="KW-0813">Transport</keyword>
<keyword evidence="4 9" id="KW-0812">Transmembrane</keyword>
<comment type="caution">
    <text evidence="11">The sequence shown here is derived from an EMBL/GenBank/DDBJ whole genome shotgun (WGS) entry which is preliminary data.</text>
</comment>
<accession>A0A8H7NBE2</accession>
<dbReference type="InterPro" id="IPR036259">
    <property type="entry name" value="MFS_trans_sf"/>
</dbReference>
<dbReference type="NCBIfam" id="TIGR00879">
    <property type="entry name" value="SP"/>
    <property type="match status" value="1"/>
</dbReference>
<dbReference type="AlphaFoldDB" id="A0A8H7NBE2"/>
<dbReference type="PRINTS" id="PR00171">
    <property type="entry name" value="SUGRTRNSPORT"/>
</dbReference>
<dbReference type="PANTHER" id="PTHR48022:SF4">
    <property type="entry name" value="MAJOR FACILITATOR SUPERFAMILY (MFS) PROFILE DOMAIN-CONTAINING PROTEIN-RELATED"/>
    <property type="match status" value="1"/>
</dbReference>
<feature type="transmembrane region" description="Helical" evidence="9">
    <location>
        <begin position="12"/>
        <end position="40"/>
    </location>
</feature>
<evidence type="ECO:0000256" key="8">
    <source>
        <dbReference type="SAM" id="MobiDB-lite"/>
    </source>
</evidence>
<dbReference type="EMBL" id="JADCTT010000005">
    <property type="protein sequence ID" value="KAF9752568.1"/>
    <property type="molecule type" value="Genomic_DNA"/>
</dbReference>
<dbReference type="SUPFAM" id="SSF103473">
    <property type="entry name" value="MFS general substrate transporter"/>
    <property type="match status" value="1"/>
</dbReference>
<dbReference type="Gene3D" id="1.20.1250.20">
    <property type="entry name" value="MFS general substrate transporter like domains"/>
    <property type="match status" value="1"/>
</dbReference>
<dbReference type="PANTHER" id="PTHR48022">
    <property type="entry name" value="PLASTIDIC GLUCOSE TRANSPORTER 4"/>
    <property type="match status" value="1"/>
</dbReference>
<feature type="transmembrane region" description="Helical" evidence="9">
    <location>
        <begin position="95"/>
        <end position="117"/>
    </location>
</feature>